<keyword evidence="6" id="KW-1185">Reference proteome</keyword>
<dbReference type="PROSITE" id="PS01090">
    <property type="entry name" value="TATD_2"/>
    <property type="match status" value="1"/>
</dbReference>
<dbReference type="InterPro" id="IPR018228">
    <property type="entry name" value="DNase_TatD-rel_CS"/>
</dbReference>
<dbReference type="PANTHER" id="PTHR10060:SF15">
    <property type="entry name" value="DEOXYRIBONUCLEASE TATDN1"/>
    <property type="match status" value="1"/>
</dbReference>
<evidence type="ECO:0000256" key="1">
    <source>
        <dbReference type="ARBA" id="ARBA00009275"/>
    </source>
</evidence>
<gene>
    <name evidence="5" type="primary">YBL055C</name>
    <name evidence="5" type="ORF">ATY40_BA7502098</name>
</gene>
<dbReference type="PANTHER" id="PTHR10060">
    <property type="entry name" value="TATD FAMILY DEOXYRIBONUCLEASE"/>
    <property type="match status" value="1"/>
</dbReference>
<dbReference type="AlphaFoldDB" id="A0A1B2JBG6"/>
<dbReference type="InterPro" id="IPR001130">
    <property type="entry name" value="TatD-like"/>
</dbReference>
<reference evidence="5 6" key="1">
    <citation type="submission" date="2016-02" db="EMBL/GenBank/DDBJ databases">
        <title>Comparative genomic and transcriptomic foundation for Pichia pastoris.</title>
        <authorList>
            <person name="Love K.R."/>
            <person name="Shah K.A."/>
            <person name="Whittaker C.A."/>
            <person name="Wu J."/>
            <person name="Bartlett M.C."/>
            <person name="Ma D."/>
            <person name="Leeson R.L."/>
            <person name="Priest M."/>
            <person name="Young S.K."/>
            <person name="Love J.C."/>
        </authorList>
    </citation>
    <scope>NUCLEOTIDE SEQUENCE [LARGE SCALE GENOMIC DNA]</scope>
    <source>
        <strain evidence="5 6">ATCC 28485</strain>
    </source>
</reference>
<dbReference type="EMBL" id="CP014585">
    <property type="protein sequence ID" value="ANZ75329.1"/>
    <property type="molecule type" value="Genomic_DNA"/>
</dbReference>
<organism evidence="5 6">
    <name type="scientific">Komagataella pastoris</name>
    <name type="common">Yeast</name>
    <name type="synonym">Pichia pastoris</name>
    <dbReference type="NCBI Taxonomy" id="4922"/>
    <lineage>
        <taxon>Eukaryota</taxon>
        <taxon>Fungi</taxon>
        <taxon>Dikarya</taxon>
        <taxon>Ascomycota</taxon>
        <taxon>Saccharomycotina</taxon>
        <taxon>Pichiomycetes</taxon>
        <taxon>Pichiales</taxon>
        <taxon>Pichiaceae</taxon>
        <taxon>Komagataella</taxon>
    </lineage>
</organism>
<comment type="similarity">
    <text evidence="1">Belongs to the metallo-dependent hydrolases superfamily. TatD-type hydrolase family.</text>
</comment>
<protein>
    <submittedName>
        <fullName evidence="5">BA75_02098T0</fullName>
    </submittedName>
</protein>
<evidence type="ECO:0000313" key="6">
    <source>
        <dbReference type="Proteomes" id="UP000094565"/>
    </source>
</evidence>
<dbReference type="OrthoDB" id="6079689at2759"/>
<dbReference type="Proteomes" id="UP000094565">
    <property type="component" value="Chromosome 2"/>
</dbReference>
<dbReference type="Gene3D" id="3.20.20.140">
    <property type="entry name" value="Metal-dependent hydrolases"/>
    <property type="match status" value="1"/>
</dbReference>
<proteinExistence type="inferred from homology"/>
<sequence length="380" mass="43544">MTIIPTRLLRIPSPKMAFKPRFFDIGVNLTDSMFHGKYRDKHYHDKDLPEVLLRANYYNVDRILITGSSLKESGKILEIIDEYKSCYEEFKGRLGQYKEIKDEDLLQPYCTIGVHPCSVKEFSKDSAGHIDQLRDLIRKGLNKGVVRAFGEIGLDYDRLYHASKSDQCKYFELQLKLACEFELPLFLHMRAACDDFIDIIKPFLEGTRPDGLKLKNTTGVIHSFTGSITELEKLEKLGFDFSVNGCSLKTNENLEVVKHIPLSKLHLETDAPWCELKKSSACFSLIAPQNSTESQQKPSDNSKKPLKRYHPLLPIRMVNSDKLSKFQNEDASELPPVVKSRNEPCFMPIIAQVMSKLLKVPEDEVIRTTYQNSCKLFKVD</sequence>
<evidence type="ECO:0000256" key="2">
    <source>
        <dbReference type="ARBA" id="ARBA00022722"/>
    </source>
</evidence>
<keyword evidence="3" id="KW-0479">Metal-binding</keyword>
<accession>A0A1B2JBG6</accession>
<keyword evidence="2" id="KW-0540">Nuclease</keyword>
<name>A0A1B2JBG6_PICPA</name>
<dbReference type="InterPro" id="IPR050891">
    <property type="entry name" value="TatD-type_Hydrolase"/>
</dbReference>
<dbReference type="GO" id="GO:0046872">
    <property type="term" value="F:metal ion binding"/>
    <property type="evidence" value="ECO:0007669"/>
    <property type="project" value="UniProtKB-KW"/>
</dbReference>
<evidence type="ECO:0000256" key="3">
    <source>
        <dbReference type="ARBA" id="ARBA00022723"/>
    </source>
</evidence>
<evidence type="ECO:0000256" key="4">
    <source>
        <dbReference type="ARBA" id="ARBA00022801"/>
    </source>
</evidence>
<dbReference type="InterPro" id="IPR032466">
    <property type="entry name" value="Metal_Hydrolase"/>
</dbReference>
<dbReference type="CDD" id="cd01310">
    <property type="entry name" value="TatD_DNAse"/>
    <property type="match status" value="1"/>
</dbReference>
<evidence type="ECO:0000313" key="5">
    <source>
        <dbReference type="EMBL" id="ANZ75329.1"/>
    </source>
</evidence>
<dbReference type="GO" id="GO:0008296">
    <property type="term" value="F:3'-5'-DNA exonuclease activity"/>
    <property type="evidence" value="ECO:0007669"/>
    <property type="project" value="TreeGrafter"/>
</dbReference>
<dbReference type="SUPFAM" id="SSF51556">
    <property type="entry name" value="Metallo-dependent hydrolases"/>
    <property type="match status" value="1"/>
</dbReference>
<dbReference type="Pfam" id="PF01026">
    <property type="entry name" value="TatD_DNase"/>
    <property type="match status" value="1"/>
</dbReference>
<keyword evidence="4" id="KW-0378">Hydrolase</keyword>
<dbReference type="GO" id="GO:0005829">
    <property type="term" value="C:cytosol"/>
    <property type="evidence" value="ECO:0007669"/>
    <property type="project" value="TreeGrafter"/>
</dbReference>